<dbReference type="AlphaFoldDB" id="A0A8M1FGH4"/>
<organism evidence="2 3">
    <name type="scientific">Ursus maritimus</name>
    <name type="common">Polar bear</name>
    <name type="synonym">Thalarctos maritimus</name>
    <dbReference type="NCBI Taxonomy" id="29073"/>
    <lineage>
        <taxon>Eukaryota</taxon>
        <taxon>Metazoa</taxon>
        <taxon>Chordata</taxon>
        <taxon>Craniata</taxon>
        <taxon>Vertebrata</taxon>
        <taxon>Euteleostomi</taxon>
        <taxon>Mammalia</taxon>
        <taxon>Eutheria</taxon>
        <taxon>Laurasiatheria</taxon>
        <taxon>Carnivora</taxon>
        <taxon>Caniformia</taxon>
        <taxon>Ursidae</taxon>
        <taxon>Ursus</taxon>
    </lineage>
</organism>
<keyword evidence="2" id="KW-1185">Reference proteome</keyword>
<evidence type="ECO:0000313" key="2">
    <source>
        <dbReference type="Proteomes" id="UP000261680"/>
    </source>
</evidence>
<dbReference type="Proteomes" id="UP000261680">
    <property type="component" value="Unplaced"/>
</dbReference>
<feature type="region of interest" description="Disordered" evidence="1">
    <location>
        <begin position="17"/>
        <end position="139"/>
    </location>
</feature>
<evidence type="ECO:0000313" key="3">
    <source>
        <dbReference type="RefSeq" id="XP_040482503.1"/>
    </source>
</evidence>
<dbReference type="KEGG" id="umr:121101900"/>
<protein>
    <submittedName>
        <fullName evidence="3">Translation initiation factor IF-2-like</fullName>
    </submittedName>
</protein>
<dbReference type="RefSeq" id="XP_040482503.1">
    <property type="nucleotide sequence ID" value="XM_040626569.1"/>
</dbReference>
<sequence>MIVVTKFTLAVHLSRGGFLQEDNPGHRATTPGSWGRGPYFFALRSGGKSPPRLPSRERPGREEAPLHFPSPSPNPGARTCRAEPVGSAPPSPTPAGRERPPDTHLGPRGGRGPSRATRPRSPCGRQRAHAASTAAARTRRHCPCCGASARGLPRPHRAGALPAAPFRLPRTILWRLRAAQRSRPLTARVRRAAQQHPPLGLFSCSPLPRTGERAGNPFGRALESLRKASRGTAARTVRDGPTDWHAVLCTRTRSALSRPGAEWSRVGCPPARPPPAARCHVLAVAAPSD</sequence>
<accession>A0A8M1FGH4</accession>
<name>A0A8M1FGH4_URSMA</name>
<gene>
    <name evidence="3" type="primary">LOC121101900</name>
</gene>
<dbReference type="GeneID" id="121101900"/>
<reference evidence="3" key="1">
    <citation type="submission" date="2025-08" db="UniProtKB">
        <authorList>
            <consortium name="RefSeq"/>
        </authorList>
    </citation>
    <scope>IDENTIFICATION</scope>
    <source>
        <tissue evidence="3">Whole blood</tissue>
    </source>
</reference>
<proteinExistence type="predicted"/>
<feature type="compositionally biased region" description="Basic and acidic residues" evidence="1">
    <location>
        <begin position="54"/>
        <end position="65"/>
    </location>
</feature>
<evidence type="ECO:0000256" key="1">
    <source>
        <dbReference type="SAM" id="MobiDB-lite"/>
    </source>
</evidence>
<dbReference type="OrthoDB" id="10612501at2759"/>